<dbReference type="Pfam" id="PF07690">
    <property type="entry name" value="MFS_1"/>
    <property type="match status" value="1"/>
</dbReference>
<dbReference type="GO" id="GO:0005886">
    <property type="term" value="C:plasma membrane"/>
    <property type="evidence" value="ECO:0007669"/>
    <property type="project" value="UniProtKB-SubCell"/>
</dbReference>
<feature type="domain" description="Major facilitator superfamily (MFS) profile" evidence="8">
    <location>
        <begin position="14"/>
        <end position="398"/>
    </location>
</feature>
<evidence type="ECO:0000256" key="5">
    <source>
        <dbReference type="ARBA" id="ARBA00022989"/>
    </source>
</evidence>
<organism evidence="9 10">
    <name type="scientific">Shimazuella alba</name>
    <dbReference type="NCBI Taxonomy" id="2690964"/>
    <lineage>
        <taxon>Bacteria</taxon>
        <taxon>Bacillati</taxon>
        <taxon>Bacillota</taxon>
        <taxon>Bacilli</taxon>
        <taxon>Bacillales</taxon>
        <taxon>Thermoactinomycetaceae</taxon>
        <taxon>Shimazuella</taxon>
    </lineage>
</organism>
<dbReference type="InterPro" id="IPR020846">
    <property type="entry name" value="MFS_dom"/>
</dbReference>
<dbReference type="GO" id="GO:0022857">
    <property type="term" value="F:transmembrane transporter activity"/>
    <property type="evidence" value="ECO:0007669"/>
    <property type="project" value="InterPro"/>
</dbReference>
<dbReference type="InterPro" id="IPR050189">
    <property type="entry name" value="MFS_Efflux_Transporters"/>
</dbReference>
<proteinExistence type="predicted"/>
<evidence type="ECO:0000256" key="3">
    <source>
        <dbReference type="ARBA" id="ARBA00022475"/>
    </source>
</evidence>
<feature type="transmembrane region" description="Helical" evidence="7">
    <location>
        <begin position="287"/>
        <end position="306"/>
    </location>
</feature>
<dbReference type="PANTHER" id="PTHR43124">
    <property type="entry name" value="PURINE EFFLUX PUMP PBUE"/>
    <property type="match status" value="1"/>
</dbReference>
<keyword evidence="4 7" id="KW-0812">Transmembrane</keyword>
<dbReference type="CDD" id="cd17474">
    <property type="entry name" value="MFS_YfmO_like"/>
    <property type="match status" value="1"/>
</dbReference>
<feature type="transmembrane region" description="Helical" evidence="7">
    <location>
        <begin position="219"/>
        <end position="241"/>
    </location>
</feature>
<feature type="transmembrane region" description="Helical" evidence="7">
    <location>
        <begin position="312"/>
        <end position="334"/>
    </location>
</feature>
<feature type="transmembrane region" description="Helical" evidence="7">
    <location>
        <begin position="107"/>
        <end position="130"/>
    </location>
</feature>
<evidence type="ECO:0000256" key="1">
    <source>
        <dbReference type="ARBA" id="ARBA00004651"/>
    </source>
</evidence>
<comment type="subcellular location">
    <subcellularLocation>
        <location evidence="1">Cell membrane</location>
        <topology evidence="1">Multi-pass membrane protein</topology>
    </subcellularLocation>
</comment>
<dbReference type="InterPro" id="IPR005829">
    <property type="entry name" value="Sugar_transporter_CS"/>
</dbReference>
<keyword evidence="3" id="KW-1003">Cell membrane</keyword>
<dbReference type="AlphaFoldDB" id="A0A6I4VW10"/>
<evidence type="ECO:0000259" key="8">
    <source>
        <dbReference type="PROSITE" id="PS50850"/>
    </source>
</evidence>
<sequence length="419" mass="45563">MSTEKKVQRAGIGTLATLCSIPIIMVLGNSMLIPVFSTIQNVYGISSSKVGLLITLFSFPAALMIPIAGFLADRIGRKKVIIVSLFIYGIGGILSGIVAITGGGFGLLLWTRVIQGIGAAGTAPIAMVLTSDLFDKAQRSKALGTIEAANGMGKVLSPILGAVISLISWYAMFFIFPILCVPTAIALWMLINEKKVKDVPSFHTYMDHIKDIFHKHGRWLSVAFYVGAITMFTMFGTLFILSDTLENTYHFVGVKKGLFLAIPLLALCTTSYLTGGHIKDQIGKMKHLILIGLLFLGTPLLAVPWVDNRYLLIILFSVIGIGAGLILPCLNMMITSAIRLKERGIITALYSSVRFFGVALGPPVFGALSKKPYLLYFGTSALIVLALLLCLFLIHRPQRIHGKDERSRILVIKKQLHPS</sequence>
<accession>A0A6I4VW10</accession>
<dbReference type="SUPFAM" id="SSF103473">
    <property type="entry name" value="MFS general substrate transporter"/>
    <property type="match status" value="1"/>
</dbReference>
<reference evidence="9 10" key="1">
    <citation type="submission" date="2019-12" db="EMBL/GenBank/DDBJ databases">
        <title>Whole-genome analyses of novel actinobacteria.</title>
        <authorList>
            <person name="Sahin N."/>
            <person name="Saygin H."/>
        </authorList>
    </citation>
    <scope>NUCLEOTIDE SEQUENCE [LARGE SCALE GENOMIC DNA]</scope>
    <source>
        <strain evidence="9 10">KC615</strain>
    </source>
</reference>
<feature type="transmembrane region" description="Helical" evidence="7">
    <location>
        <begin position="142"/>
        <end position="164"/>
    </location>
</feature>
<evidence type="ECO:0000256" key="2">
    <source>
        <dbReference type="ARBA" id="ARBA00022448"/>
    </source>
</evidence>
<feature type="transmembrane region" description="Helical" evidence="7">
    <location>
        <begin position="346"/>
        <end position="368"/>
    </location>
</feature>
<name>A0A6I4VW10_9BACL</name>
<comment type="caution">
    <text evidence="9">The sequence shown here is derived from an EMBL/GenBank/DDBJ whole genome shotgun (WGS) entry which is preliminary data.</text>
</comment>
<keyword evidence="2" id="KW-0813">Transport</keyword>
<dbReference type="PANTHER" id="PTHR43124:SF3">
    <property type="entry name" value="CHLORAMPHENICOL EFFLUX PUMP RV0191"/>
    <property type="match status" value="1"/>
</dbReference>
<feature type="transmembrane region" description="Helical" evidence="7">
    <location>
        <begin position="12"/>
        <end position="32"/>
    </location>
</feature>
<dbReference type="RefSeq" id="WP_160802468.1">
    <property type="nucleotide sequence ID" value="NZ_WUUL01000011.1"/>
</dbReference>
<evidence type="ECO:0000313" key="9">
    <source>
        <dbReference type="EMBL" id="MXQ55123.1"/>
    </source>
</evidence>
<dbReference type="PROSITE" id="PS00216">
    <property type="entry name" value="SUGAR_TRANSPORT_1"/>
    <property type="match status" value="1"/>
</dbReference>
<dbReference type="PROSITE" id="PS50850">
    <property type="entry name" value="MFS"/>
    <property type="match status" value="1"/>
</dbReference>
<gene>
    <name evidence="9" type="ORF">GSM42_15655</name>
</gene>
<evidence type="ECO:0000256" key="7">
    <source>
        <dbReference type="SAM" id="Phobius"/>
    </source>
</evidence>
<feature type="transmembrane region" description="Helical" evidence="7">
    <location>
        <begin position="257"/>
        <end position="275"/>
    </location>
</feature>
<dbReference type="InterPro" id="IPR011701">
    <property type="entry name" value="MFS"/>
</dbReference>
<feature type="transmembrane region" description="Helical" evidence="7">
    <location>
        <begin position="80"/>
        <end position="101"/>
    </location>
</feature>
<keyword evidence="6 7" id="KW-0472">Membrane</keyword>
<feature type="transmembrane region" description="Helical" evidence="7">
    <location>
        <begin position="374"/>
        <end position="394"/>
    </location>
</feature>
<dbReference type="Gene3D" id="1.20.1250.20">
    <property type="entry name" value="MFS general substrate transporter like domains"/>
    <property type="match status" value="1"/>
</dbReference>
<evidence type="ECO:0000256" key="6">
    <source>
        <dbReference type="ARBA" id="ARBA00023136"/>
    </source>
</evidence>
<evidence type="ECO:0000256" key="4">
    <source>
        <dbReference type="ARBA" id="ARBA00022692"/>
    </source>
</evidence>
<dbReference type="PRINTS" id="PR01036">
    <property type="entry name" value="TCRTETB"/>
</dbReference>
<dbReference type="EMBL" id="WUUL01000011">
    <property type="protein sequence ID" value="MXQ55123.1"/>
    <property type="molecule type" value="Genomic_DNA"/>
</dbReference>
<evidence type="ECO:0000313" key="10">
    <source>
        <dbReference type="Proteomes" id="UP000430692"/>
    </source>
</evidence>
<feature type="transmembrane region" description="Helical" evidence="7">
    <location>
        <begin position="52"/>
        <end position="73"/>
    </location>
</feature>
<protein>
    <submittedName>
        <fullName evidence="9">MFS transporter</fullName>
    </submittedName>
</protein>
<dbReference type="Proteomes" id="UP000430692">
    <property type="component" value="Unassembled WGS sequence"/>
</dbReference>
<keyword evidence="10" id="KW-1185">Reference proteome</keyword>
<dbReference type="InterPro" id="IPR036259">
    <property type="entry name" value="MFS_trans_sf"/>
</dbReference>
<feature type="transmembrane region" description="Helical" evidence="7">
    <location>
        <begin position="170"/>
        <end position="191"/>
    </location>
</feature>
<keyword evidence="5 7" id="KW-1133">Transmembrane helix</keyword>